<gene>
    <name evidence="2 4" type="primary">C17h6orf52</name>
    <name evidence="4" type="synonym">RGD1562963</name>
</gene>
<dbReference type="Pfam" id="PF17654">
    <property type="entry name" value="Trnau1ap"/>
    <property type="match status" value="1"/>
</dbReference>
<reference evidence="2" key="2">
    <citation type="submission" date="2025-08" db="UniProtKB">
        <authorList>
            <consortium name="Ensembl"/>
        </authorList>
    </citation>
    <scope>IDENTIFICATION</scope>
    <source>
        <strain evidence="2">Brown Norway</strain>
    </source>
</reference>
<dbReference type="PhylomeDB" id="D4AAN9"/>
<dbReference type="STRING" id="10116.ENSRNOP00000057088"/>
<dbReference type="GeneTree" id="ENSGT00940000163315"/>
<evidence type="ECO:0000313" key="2">
    <source>
        <dbReference type="Ensembl" id="ENSRNOP00000057088.2"/>
    </source>
</evidence>
<dbReference type="PaxDb" id="10116-ENSRNOP00000057088"/>
<dbReference type="CTD" id="498729"/>
<name>D4AAN9_RAT</name>
<dbReference type="UCSC" id="RGD:1562963">
    <property type="organism name" value="rat"/>
</dbReference>
<dbReference type="HOGENOM" id="CLU_144889_0_0_1"/>
<dbReference type="KEGG" id="rno:498729"/>
<dbReference type="AlphaFoldDB" id="D4AAN9"/>
<dbReference type="InterPro" id="IPR040434">
    <property type="entry name" value="TSAP1"/>
</dbReference>
<evidence type="ECO:0000313" key="4">
    <source>
        <dbReference type="RGD" id="1562963"/>
    </source>
</evidence>
<dbReference type="GeneID" id="498729"/>
<dbReference type="InterPro" id="IPR041085">
    <property type="entry name" value="TSAP1_C"/>
</dbReference>
<evidence type="ECO:0000259" key="1">
    <source>
        <dbReference type="Pfam" id="PF17654"/>
    </source>
</evidence>
<dbReference type="FunCoup" id="D4AAN9">
    <property type="interactions" value="1"/>
</dbReference>
<dbReference type="Ensembl" id="ENSRNOT00000060340.4">
    <property type="protein sequence ID" value="ENSRNOP00000057088.2"/>
    <property type="gene ID" value="ENSRNOG00000039379.4"/>
</dbReference>
<reference evidence="2" key="1">
    <citation type="submission" date="2024-01" db="EMBL/GenBank/DDBJ databases">
        <title>GRCr8: a new rat reference genome assembly contstructed from accurate long reads and long range scaffolding.</title>
        <authorList>
            <person name="Doris P.A."/>
            <person name="Kalbfleisch T."/>
            <person name="Li K."/>
            <person name="Howe K."/>
            <person name="Wood J."/>
        </authorList>
    </citation>
    <scope>NUCLEOTIDE SEQUENCE [LARGE SCALE GENOMIC DNA]</scope>
    <source>
        <strain evidence="2">Brown Norway</strain>
    </source>
</reference>
<protein>
    <submittedName>
        <fullName evidence="2">Similar to human chromosome 6 open reading frame 52</fullName>
    </submittedName>
</protein>
<dbReference type="eggNOG" id="ENOG502TEG3">
    <property type="taxonomic scope" value="Eukaryota"/>
</dbReference>
<dbReference type="Bgee" id="ENSRNOG00000039379">
    <property type="expression patterns" value="Expressed in pancreas and 17 other cell types or tissues"/>
</dbReference>
<dbReference type="RGD" id="1562963">
    <property type="gene designation" value="C17h6orf52"/>
</dbReference>
<sequence length="157" mass="18020">MVETQSPGKECAVLPLWVLTVTSCPLPSAIREQLRVHHSLRCHRDNHYELLHSFYWLSCYSRGSTLSGNGLGPLCVTENPELLAGPWAIPEETTDPAENQEEDFLRDPNLHLNIEESDKEFMAVREELYDSLMNRRWHCLDTVLSNVPDELPQCEVF</sequence>
<dbReference type="PANTHER" id="PTHR37457:SF1">
    <property type="entry name" value="SIMILAR TO HUMAN CHROMOSOME 6 OPEN READING FRAME 52"/>
    <property type="match status" value="1"/>
</dbReference>
<proteinExistence type="predicted"/>
<evidence type="ECO:0000313" key="3">
    <source>
        <dbReference type="Proteomes" id="UP000002494"/>
    </source>
</evidence>
<dbReference type="AGR" id="RGD:1562963"/>
<dbReference type="Proteomes" id="UP000002494">
    <property type="component" value="Chromosome 17"/>
</dbReference>
<dbReference type="RefSeq" id="NP_001138493.1">
    <property type="nucleotide sequence ID" value="NM_001145021.1"/>
</dbReference>
<organism evidence="2 3">
    <name type="scientific">Rattus norvegicus</name>
    <name type="common">Rat</name>
    <dbReference type="NCBI Taxonomy" id="10116"/>
    <lineage>
        <taxon>Eukaryota</taxon>
        <taxon>Metazoa</taxon>
        <taxon>Chordata</taxon>
        <taxon>Craniata</taxon>
        <taxon>Vertebrata</taxon>
        <taxon>Euteleostomi</taxon>
        <taxon>Mammalia</taxon>
        <taxon>Eutheria</taxon>
        <taxon>Euarchontoglires</taxon>
        <taxon>Glires</taxon>
        <taxon>Rodentia</taxon>
        <taxon>Myomorpha</taxon>
        <taxon>Muroidea</taxon>
        <taxon>Muridae</taxon>
        <taxon>Murinae</taxon>
        <taxon>Rattus</taxon>
    </lineage>
</organism>
<accession>D4AAN9</accession>
<dbReference type="PANTHER" id="PTHR37457">
    <property type="entry name" value="TRNA SELENOCYSTEINE 1-ASSOCIATED PROTEIN 1-RELATED"/>
    <property type="match status" value="1"/>
</dbReference>
<reference evidence="2" key="3">
    <citation type="submission" date="2025-09" db="UniProtKB">
        <authorList>
            <consortium name="Ensembl"/>
        </authorList>
    </citation>
    <scope>IDENTIFICATION</scope>
    <source>
        <strain evidence="2">Brown Norway</strain>
    </source>
</reference>
<dbReference type="InParanoid" id="D4AAN9"/>
<keyword evidence="3" id="KW-1185">Reference proteome</keyword>
<feature type="domain" description="tRNA selenocysteine 1-associated protein 1 C-terminal" evidence="1">
    <location>
        <begin position="47"/>
        <end position="148"/>
    </location>
</feature>